<dbReference type="GO" id="GO:0005524">
    <property type="term" value="F:ATP binding"/>
    <property type="evidence" value="ECO:0007669"/>
    <property type="project" value="UniProtKB-KW"/>
</dbReference>
<feature type="region of interest" description="Disordered" evidence="4">
    <location>
        <begin position="355"/>
        <end position="393"/>
    </location>
</feature>
<evidence type="ECO:0000259" key="5">
    <source>
        <dbReference type="PROSITE" id="PS50893"/>
    </source>
</evidence>
<evidence type="ECO:0000256" key="1">
    <source>
        <dbReference type="ARBA" id="ARBA00022448"/>
    </source>
</evidence>
<dbReference type="Gene3D" id="3.40.50.300">
    <property type="entry name" value="P-loop containing nucleotide triphosphate hydrolases"/>
    <property type="match status" value="1"/>
</dbReference>
<dbReference type="InterPro" id="IPR008995">
    <property type="entry name" value="Mo/tungstate-bd_C_term_dom"/>
</dbReference>
<dbReference type="PROSITE" id="PS50893">
    <property type="entry name" value="ABC_TRANSPORTER_2"/>
    <property type="match status" value="1"/>
</dbReference>
<accession>A0A540VJ93</accession>
<dbReference type="RefSeq" id="WP_141609201.1">
    <property type="nucleotide sequence ID" value="NZ_VIGC02000006.1"/>
</dbReference>
<dbReference type="InParanoid" id="A0A540VJ93"/>
<dbReference type="InterPro" id="IPR027417">
    <property type="entry name" value="P-loop_NTPase"/>
</dbReference>
<keyword evidence="7" id="KW-1185">Reference proteome</keyword>
<dbReference type="Pfam" id="PF00005">
    <property type="entry name" value="ABC_tran"/>
    <property type="match status" value="1"/>
</dbReference>
<keyword evidence="3 6" id="KW-0067">ATP-binding</keyword>
<reference evidence="6 7" key="1">
    <citation type="submission" date="2019-06" db="EMBL/GenBank/DDBJ databases">
        <title>Genome sequence of Litorilinea aerophila BAA-2444.</title>
        <authorList>
            <person name="Maclea K.S."/>
            <person name="Maurais E.G."/>
            <person name="Iannazzi L.C."/>
        </authorList>
    </citation>
    <scope>NUCLEOTIDE SEQUENCE [LARGE SCALE GENOMIC DNA]</scope>
    <source>
        <strain evidence="6 7">ATCC BAA-2444</strain>
    </source>
</reference>
<name>A0A540VJ93_9CHLR</name>
<evidence type="ECO:0000256" key="2">
    <source>
        <dbReference type="ARBA" id="ARBA00022741"/>
    </source>
</evidence>
<proteinExistence type="predicted"/>
<evidence type="ECO:0000313" key="7">
    <source>
        <dbReference type="Proteomes" id="UP000317371"/>
    </source>
</evidence>
<evidence type="ECO:0000256" key="3">
    <source>
        <dbReference type="ARBA" id="ARBA00022840"/>
    </source>
</evidence>
<dbReference type="SMART" id="SM00382">
    <property type="entry name" value="AAA"/>
    <property type="match status" value="1"/>
</dbReference>
<evidence type="ECO:0000256" key="4">
    <source>
        <dbReference type="SAM" id="MobiDB-lite"/>
    </source>
</evidence>
<dbReference type="SUPFAM" id="SSF52540">
    <property type="entry name" value="P-loop containing nucleoside triphosphate hydrolases"/>
    <property type="match status" value="1"/>
</dbReference>
<dbReference type="InterPro" id="IPR050093">
    <property type="entry name" value="ABC_SmlMolc_Importer"/>
</dbReference>
<evidence type="ECO:0000313" key="6">
    <source>
        <dbReference type="EMBL" id="TQE96829.1"/>
    </source>
</evidence>
<dbReference type="Gene3D" id="2.40.50.100">
    <property type="match status" value="1"/>
</dbReference>
<dbReference type="PANTHER" id="PTHR42781">
    <property type="entry name" value="SPERMIDINE/PUTRESCINE IMPORT ATP-BINDING PROTEIN POTA"/>
    <property type="match status" value="1"/>
</dbReference>
<dbReference type="AlphaFoldDB" id="A0A540VJ93"/>
<organism evidence="6 7">
    <name type="scientific">Litorilinea aerophila</name>
    <dbReference type="NCBI Taxonomy" id="1204385"/>
    <lineage>
        <taxon>Bacteria</taxon>
        <taxon>Bacillati</taxon>
        <taxon>Chloroflexota</taxon>
        <taxon>Caldilineae</taxon>
        <taxon>Caldilineales</taxon>
        <taxon>Caldilineaceae</taxon>
        <taxon>Litorilinea</taxon>
    </lineage>
</organism>
<dbReference type="FunFam" id="3.40.50.300:FF:000042">
    <property type="entry name" value="Maltose/maltodextrin ABC transporter, ATP-binding protein"/>
    <property type="match status" value="1"/>
</dbReference>
<dbReference type="InterPro" id="IPR003439">
    <property type="entry name" value="ABC_transporter-like_ATP-bd"/>
</dbReference>
<dbReference type="InterPro" id="IPR017871">
    <property type="entry name" value="ABC_transporter-like_CS"/>
</dbReference>
<dbReference type="PANTHER" id="PTHR42781:SF4">
    <property type="entry name" value="SPERMIDINE_PUTRESCINE IMPORT ATP-BINDING PROTEIN POTA"/>
    <property type="match status" value="1"/>
</dbReference>
<feature type="domain" description="ABC transporter" evidence="5">
    <location>
        <begin position="4"/>
        <end position="235"/>
    </location>
</feature>
<keyword evidence="2" id="KW-0547">Nucleotide-binding</keyword>
<dbReference type="GO" id="GO:0043190">
    <property type="term" value="C:ATP-binding cassette (ABC) transporter complex"/>
    <property type="evidence" value="ECO:0007669"/>
    <property type="project" value="UniProtKB-ARBA"/>
</dbReference>
<dbReference type="GO" id="GO:0140359">
    <property type="term" value="F:ABC-type transporter activity"/>
    <property type="evidence" value="ECO:0007669"/>
    <property type="project" value="UniProtKB-ARBA"/>
</dbReference>
<feature type="compositionally biased region" description="Basic and acidic residues" evidence="4">
    <location>
        <begin position="368"/>
        <end position="379"/>
    </location>
</feature>
<keyword evidence="1" id="KW-0813">Transport</keyword>
<gene>
    <name evidence="6" type="ORF">FKZ61_06110</name>
</gene>
<comment type="caution">
    <text evidence="6">The sequence shown here is derived from an EMBL/GenBank/DDBJ whole genome shotgun (WGS) entry which is preliminary data.</text>
</comment>
<dbReference type="PROSITE" id="PS00211">
    <property type="entry name" value="ABC_TRANSPORTER_1"/>
    <property type="match status" value="1"/>
</dbReference>
<dbReference type="InterPro" id="IPR003593">
    <property type="entry name" value="AAA+_ATPase"/>
</dbReference>
<sequence>MAYLQLIDLQVAYDRNVPVLDGFHLSVERGELVSLLGPSGCGKTTTLRTVAGFIEPSRGQVLVDGQDYTRLPPNRRDIGLVFQSYALFPHLSVFQNVAFGLRMRGLRGPEVERRVREALALVDLAGYENRRPAQLSGGQRQRVAVARAIVIEPKLLLMDEPLSNLDAKLRTSMRTELRRLQQRLGITMLYVTHDQVEALSLSDRVVVMNRGQIEQIGTPEEIFHQPATPFVADFMGFDNCFPATVAEVQGETITLQADGHRLAVTRRRSTAAVRPGEPVSVYFRPEGGYLCTEPAANSIPVRILLSTFRGSSVEYVVESGLGEFMVHMDEEQPRFEAGPAHLQLAPRNLVVMPRADDLLQPSSGAEGTRQELTGKEANKKAANKNAVSKEVLP</sequence>
<protein>
    <submittedName>
        <fullName evidence="6">ABC transporter ATP-binding protein</fullName>
    </submittedName>
</protein>
<dbReference type="OrthoDB" id="9778160at2"/>
<dbReference type="SUPFAM" id="SSF50331">
    <property type="entry name" value="MOP-like"/>
    <property type="match status" value="1"/>
</dbReference>
<dbReference type="Proteomes" id="UP000317371">
    <property type="component" value="Unassembled WGS sequence"/>
</dbReference>
<dbReference type="GO" id="GO:0016887">
    <property type="term" value="F:ATP hydrolysis activity"/>
    <property type="evidence" value="ECO:0007669"/>
    <property type="project" value="InterPro"/>
</dbReference>
<dbReference type="EMBL" id="VIGC01000006">
    <property type="protein sequence ID" value="TQE96829.1"/>
    <property type="molecule type" value="Genomic_DNA"/>
</dbReference>